<dbReference type="InterPro" id="IPR010799">
    <property type="entry name" value="MlrC_C"/>
</dbReference>
<comment type="function">
    <text evidence="1">Involved in peptidolytic degradation of cyclic heptapeptide hepatotoxin microcystin (MC).</text>
</comment>
<comment type="cofactor">
    <cofactor evidence="1">
        <name>Zn(2+)</name>
        <dbReference type="ChEBI" id="CHEBI:29105"/>
    </cofactor>
    <text evidence="1">Binds 1 zinc ion per subunit.</text>
</comment>
<proteinExistence type="inferred from homology"/>
<organism evidence="4 5">
    <name type="scientific">Burkholderia thailandensis (strain ATCC 700388 / DSM 13276 / CCUG 48851 / CIP 106301 / E264)</name>
    <dbReference type="NCBI Taxonomy" id="271848"/>
    <lineage>
        <taxon>Bacteria</taxon>
        <taxon>Pseudomonadati</taxon>
        <taxon>Pseudomonadota</taxon>
        <taxon>Betaproteobacteria</taxon>
        <taxon>Burkholderiales</taxon>
        <taxon>Burkholderiaceae</taxon>
        <taxon>Burkholderia</taxon>
        <taxon>pseudomallei group</taxon>
    </lineage>
</organism>
<dbReference type="Proteomes" id="UP000001930">
    <property type="component" value="Chromosome II"/>
</dbReference>
<evidence type="ECO:0000256" key="1">
    <source>
        <dbReference type="PIRNR" id="PIRNR012702"/>
    </source>
</evidence>
<dbReference type="AlphaFoldDB" id="Q2T306"/>
<feature type="domain" description="Microcystin LR degradation protein MlrC N-terminal" evidence="3">
    <location>
        <begin position="26"/>
        <end position="313"/>
    </location>
</feature>
<accession>Q2T306</accession>
<evidence type="ECO:0000313" key="4">
    <source>
        <dbReference type="EMBL" id="ABC35703.1"/>
    </source>
</evidence>
<dbReference type="Pfam" id="PF07364">
    <property type="entry name" value="DUF1485"/>
    <property type="match status" value="1"/>
</dbReference>
<evidence type="ECO:0000259" key="3">
    <source>
        <dbReference type="Pfam" id="PF07364"/>
    </source>
</evidence>
<dbReference type="KEGG" id="bte:BTH_II2255"/>
<dbReference type="HOGENOM" id="CLU_028172_1_0_4"/>
<reference evidence="4 5" key="1">
    <citation type="journal article" date="2005" name="BMC Genomics">
        <title>Bacterial genome adaptation to niches: divergence of the potential virulence genes in three Burkholderia species of different survival strategies.</title>
        <authorList>
            <person name="Kim H.S."/>
            <person name="Schell M.A."/>
            <person name="Yu Y."/>
            <person name="Ulrich R.L."/>
            <person name="Sarria S.H."/>
            <person name="Nierman W.C."/>
            <person name="DeShazer D."/>
        </authorList>
    </citation>
    <scope>NUCLEOTIDE SEQUENCE [LARGE SCALE GENOMIC DNA]</scope>
    <source>
        <strain evidence="5">ATCC 700388 / DSM 13276 / CCUG 48851 / CIP 106301 / E264</strain>
    </source>
</reference>
<dbReference type="PIRSF" id="PIRSF012702">
    <property type="entry name" value="UCP012702"/>
    <property type="match status" value="1"/>
</dbReference>
<evidence type="ECO:0000259" key="2">
    <source>
        <dbReference type="Pfam" id="PF07171"/>
    </source>
</evidence>
<keyword evidence="1" id="KW-0479">Metal-binding</keyword>
<dbReference type="GO" id="GO:0008237">
    <property type="term" value="F:metallopeptidase activity"/>
    <property type="evidence" value="ECO:0007669"/>
    <property type="project" value="UniProtKB-KW"/>
</dbReference>
<dbReference type="GO" id="GO:0006508">
    <property type="term" value="P:proteolysis"/>
    <property type="evidence" value="ECO:0007669"/>
    <property type="project" value="UniProtKB-KW"/>
</dbReference>
<keyword evidence="5" id="KW-1185">Reference proteome</keyword>
<dbReference type="Pfam" id="PF07171">
    <property type="entry name" value="MlrC_C"/>
    <property type="match status" value="1"/>
</dbReference>
<keyword evidence="1" id="KW-0378">Hydrolase</keyword>
<dbReference type="GO" id="GO:0046872">
    <property type="term" value="F:metal ion binding"/>
    <property type="evidence" value="ECO:0007669"/>
    <property type="project" value="UniProtKB-KW"/>
</dbReference>
<name>Q2T306_BURTA</name>
<comment type="similarity">
    <text evidence="1">Belongs to the peptidase M81 family.</text>
</comment>
<keyword evidence="1" id="KW-0645">Protease</keyword>
<dbReference type="InterPro" id="IPR015995">
    <property type="entry name" value="MlrC_N"/>
</dbReference>
<sequence length="525" mass="56000">MHSRRVSSDRRRPEMPFAIQESDMNILIAGFQHETNTFAPTRASYRSFVLGEGFPPLVRGGGVLSLRDVNVPIGGFIRAAQANGHALLPVVWAGACPSAHVMSDAFERIGGEIVAAAEAGGFDAIYLDLHGAMVTEQFDDGEGELLARVRRIVGDRMPIVVSLDLHANVTARMAAHASALVAYRTYPHVDMAQTGERAAQVLERLAAEARPLHCAMRRLPFLIPINGMCTHAEPASGAYRLLAQLERDGVVSMSFAPGFPAADFPECGPTVWAHAFEADAAQRAADALFAKLVGDEARWSVPFLAPDAAAAEAIRLSRTATKPVVIADTQDNPGAGGDADTMGMVRALLRNGADDAAVGLIWDPDAAAAAHGAGVGARVSLRLGGRSRVRGDAPLDAVFEVEHLSDGRFRFDGPMFNGAQGDLGPVACLRIDGVRMAVSTNKMQTFERNQFRVAGIEPERMRIVVSKSSVHFRADFEAIADAILIAKSPGPMAADPSDLPWARLDPDIRVRPNGPTFGALRAAAR</sequence>
<feature type="domain" description="Microcystin LR degradation protein MlrC C-terminal" evidence="2">
    <location>
        <begin position="326"/>
        <end position="503"/>
    </location>
</feature>
<evidence type="ECO:0000313" key="5">
    <source>
        <dbReference type="Proteomes" id="UP000001930"/>
    </source>
</evidence>
<keyword evidence="1" id="KW-0482">Metalloprotease</keyword>
<gene>
    <name evidence="4" type="ordered locus">BTH_II2255</name>
</gene>
<dbReference type="EMBL" id="CP000085">
    <property type="protein sequence ID" value="ABC35703.1"/>
    <property type="molecule type" value="Genomic_DNA"/>
</dbReference>
<protein>
    <recommendedName>
        <fullName evidence="1">Microcystinase C</fullName>
        <shortName evidence="1">MlrC</shortName>
    </recommendedName>
</protein>
<dbReference type="InterPro" id="IPR009197">
    <property type="entry name" value="MlrC"/>
</dbReference>